<keyword evidence="3" id="KW-1185">Reference proteome</keyword>
<reference evidence="3" key="1">
    <citation type="journal article" date="2019" name="Int. J. Syst. Evol. Microbiol.">
        <title>The Global Catalogue of Microorganisms (GCM) 10K type strain sequencing project: providing services to taxonomists for standard genome sequencing and annotation.</title>
        <authorList>
            <consortium name="The Broad Institute Genomics Platform"/>
            <consortium name="The Broad Institute Genome Sequencing Center for Infectious Disease"/>
            <person name="Wu L."/>
            <person name="Ma J."/>
        </authorList>
    </citation>
    <scope>NUCLEOTIDE SEQUENCE [LARGE SCALE GENOMIC DNA]</scope>
    <source>
        <strain evidence="3">JCM 17342</strain>
    </source>
</reference>
<proteinExistence type="predicted"/>
<feature type="domain" description="Aminoglycoside phosphotransferase" evidence="1">
    <location>
        <begin position="30"/>
        <end position="256"/>
    </location>
</feature>
<dbReference type="RefSeq" id="WP_344879464.1">
    <property type="nucleotide sequence ID" value="NZ_BAABAL010000018.1"/>
</dbReference>
<dbReference type="CDD" id="cd05154">
    <property type="entry name" value="ACAD10_11_N-like"/>
    <property type="match status" value="1"/>
</dbReference>
<dbReference type="EMBL" id="BAABAL010000018">
    <property type="protein sequence ID" value="GAA4020639.1"/>
    <property type="molecule type" value="Genomic_DNA"/>
</dbReference>
<evidence type="ECO:0000259" key="1">
    <source>
        <dbReference type="Pfam" id="PF01636"/>
    </source>
</evidence>
<dbReference type="Gene3D" id="3.90.1200.10">
    <property type="match status" value="1"/>
</dbReference>
<dbReference type="InterPro" id="IPR002575">
    <property type="entry name" value="Aminoglycoside_PTrfase"/>
</dbReference>
<evidence type="ECO:0000313" key="2">
    <source>
        <dbReference type="EMBL" id="GAA4020639.1"/>
    </source>
</evidence>
<dbReference type="PANTHER" id="PTHR47829:SF1">
    <property type="entry name" value="HAD FAMILY PHOSPHATASE"/>
    <property type="match status" value="1"/>
</dbReference>
<gene>
    <name evidence="2" type="ORF">GCM10022247_50890</name>
</gene>
<dbReference type="Gene3D" id="3.30.200.20">
    <property type="entry name" value="Phosphorylase Kinase, domain 1"/>
    <property type="match status" value="1"/>
</dbReference>
<comment type="caution">
    <text evidence="2">The sequence shown here is derived from an EMBL/GenBank/DDBJ whole genome shotgun (WGS) entry which is preliminary data.</text>
</comment>
<accession>A0ABP7T4I2</accession>
<dbReference type="Proteomes" id="UP001501747">
    <property type="component" value="Unassembled WGS sequence"/>
</dbReference>
<dbReference type="InterPro" id="IPR041726">
    <property type="entry name" value="ACAD10_11_N"/>
</dbReference>
<sequence length="343" mass="36802">MSRLPGLDLAAAESYLSRERPGLLTGPLSAELIAGGRSNLTYLLTDAGGTEWVLRRPPLGHVLATAHDMAREYRVISALGQTPVPVPRAELLCSDPEVLGAPFYLMERAPGVVLRRRVQAAALGEDGAHRLSEQLIDVLADLHEVDPASVGLGDFGRPEGFMARQLARWRKQLDVSRSRPAPELDELSERLGADVPDSGRAAIVHGDYRLDNVLVDTTAGARISAVLDWEMATLGDPLADLGLLVVYWERLAGIGDAIADSFADVPGFPSAAELIARYTARRDVDPAELPWYVAFGHFKLGVIVEGIHYRHTQGKTVGAGFELLGQMVGPLAKGGVAALEGEL</sequence>
<dbReference type="Pfam" id="PF01636">
    <property type="entry name" value="APH"/>
    <property type="match status" value="1"/>
</dbReference>
<organism evidence="2 3">
    <name type="scientific">Allokutzneria multivorans</name>
    <dbReference type="NCBI Taxonomy" id="1142134"/>
    <lineage>
        <taxon>Bacteria</taxon>
        <taxon>Bacillati</taxon>
        <taxon>Actinomycetota</taxon>
        <taxon>Actinomycetes</taxon>
        <taxon>Pseudonocardiales</taxon>
        <taxon>Pseudonocardiaceae</taxon>
        <taxon>Allokutzneria</taxon>
    </lineage>
</organism>
<dbReference type="InterPro" id="IPR052898">
    <property type="entry name" value="ACAD10-like"/>
</dbReference>
<name>A0ABP7T4I2_9PSEU</name>
<protein>
    <submittedName>
        <fullName evidence="2">Phosphotransferase family protein</fullName>
    </submittedName>
</protein>
<dbReference type="PANTHER" id="PTHR47829">
    <property type="entry name" value="HYDROLASE, PUTATIVE (AFU_ORTHOLOGUE AFUA_1G12880)-RELATED"/>
    <property type="match status" value="1"/>
</dbReference>
<evidence type="ECO:0000313" key="3">
    <source>
        <dbReference type="Proteomes" id="UP001501747"/>
    </source>
</evidence>
<dbReference type="InterPro" id="IPR011009">
    <property type="entry name" value="Kinase-like_dom_sf"/>
</dbReference>
<dbReference type="SUPFAM" id="SSF56112">
    <property type="entry name" value="Protein kinase-like (PK-like)"/>
    <property type="match status" value="1"/>
</dbReference>